<keyword evidence="4 7" id="KW-0547">Nucleotide-binding</keyword>
<dbReference type="InterPro" id="IPR000719">
    <property type="entry name" value="Prot_kinase_dom"/>
</dbReference>
<evidence type="ECO:0000256" key="3">
    <source>
        <dbReference type="ARBA" id="ARBA00022679"/>
    </source>
</evidence>
<name>A0A3N1D182_9ACTN</name>
<protein>
    <recommendedName>
        <fullName evidence="1">non-specific serine/threonine protein kinase</fullName>
        <ecNumber evidence="1">2.7.11.1</ecNumber>
    </recommendedName>
</protein>
<keyword evidence="2 9" id="KW-0723">Serine/threonine-protein kinase</keyword>
<dbReference type="CDD" id="cd14014">
    <property type="entry name" value="STKc_PknB_like"/>
    <property type="match status" value="1"/>
</dbReference>
<evidence type="ECO:0000256" key="1">
    <source>
        <dbReference type="ARBA" id="ARBA00012513"/>
    </source>
</evidence>
<dbReference type="EC" id="2.7.11.1" evidence="1"/>
<reference evidence="9 10" key="1">
    <citation type="submission" date="2018-11" db="EMBL/GenBank/DDBJ databases">
        <title>Sequencing the genomes of 1000 actinobacteria strains.</title>
        <authorList>
            <person name="Klenk H.-P."/>
        </authorList>
    </citation>
    <scope>NUCLEOTIDE SEQUENCE [LARGE SCALE GENOMIC DNA]</scope>
    <source>
        <strain evidence="9 10">DSM 44254</strain>
    </source>
</reference>
<dbReference type="SUPFAM" id="SSF56112">
    <property type="entry name" value="Protein kinase-like (PK-like)"/>
    <property type="match status" value="1"/>
</dbReference>
<evidence type="ECO:0000256" key="2">
    <source>
        <dbReference type="ARBA" id="ARBA00022527"/>
    </source>
</evidence>
<dbReference type="InterPro" id="IPR011009">
    <property type="entry name" value="Kinase-like_dom_sf"/>
</dbReference>
<keyword evidence="6 7" id="KW-0067">ATP-binding</keyword>
<dbReference type="SMART" id="SM00220">
    <property type="entry name" value="S_TKc"/>
    <property type="match status" value="1"/>
</dbReference>
<keyword evidence="10" id="KW-1185">Reference proteome</keyword>
<dbReference type="InterPro" id="IPR017441">
    <property type="entry name" value="Protein_kinase_ATP_BS"/>
</dbReference>
<dbReference type="SUPFAM" id="SSF81901">
    <property type="entry name" value="HCP-like"/>
    <property type="match status" value="1"/>
</dbReference>
<proteinExistence type="predicted"/>
<comment type="caution">
    <text evidence="9">The sequence shown here is derived from an EMBL/GenBank/DDBJ whole genome shotgun (WGS) entry which is preliminary data.</text>
</comment>
<keyword evidence="5 9" id="KW-0418">Kinase</keyword>
<feature type="domain" description="Protein kinase" evidence="8">
    <location>
        <begin position="11"/>
        <end position="278"/>
    </location>
</feature>
<dbReference type="PROSITE" id="PS00108">
    <property type="entry name" value="PROTEIN_KINASE_ST"/>
    <property type="match status" value="1"/>
</dbReference>
<evidence type="ECO:0000256" key="6">
    <source>
        <dbReference type="ARBA" id="ARBA00022840"/>
    </source>
</evidence>
<dbReference type="Gene3D" id="1.25.40.10">
    <property type="entry name" value="Tetratricopeptide repeat domain"/>
    <property type="match status" value="1"/>
</dbReference>
<dbReference type="PANTHER" id="PTHR43289:SF6">
    <property type="entry name" value="SERINE_THREONINE-PROTEIN KINASE NEKL-3"/>
    <property type="match status" value="1"/>
</dbReference>
<keyword evidence="3" id="KW-0808">Transferase</keyword>
<dbReference type="PROSITE" id="PS50011">
    <property type="entry name" value="PROTEIN_KINASE_DOM"/>
    <property type="match status" value="1"/>
</dbReference>
<dbReference type="Proteomes" id="UP000272400">
    <property type="component" value="Unassembled WGS sequence"/>
</dbReference>
<dbReference type="Gene3D" id="1.10.510.10">
    <property type="entry name" value="Transferase(Phosphotransferase) domain 1"/>
    <property type="match status" value="1"/>
</dbReference>
<feature type="binding site" evidence="7">
    <location>
        <position position="40"/>
    </location>
    <ligand>
        <name>ATP</name>
        <dbReference type="ChEBI" id="CHEBI:30616"/>
    </ligand>
</feature>
<evidence type="ECO:0000256" key="4">
    <source>
        <dbReference type="ARBA" id="ARBA00022741"/>
    </source>
</evidence>
<evidence type="ECO:0000313" key="10">
    <source>
        <dbReference type="Proteomes" id="UP000272400"/>
    </source>
</evidence>
<dbReference type="OrthoDB" id="9762169at2"/>
<dbReference type="EMBL" id="RJKE01000001">
    <property type="protein sequence ID" value="ROO87287.1"/>
    <property type="molecule type" value="Genomic_DNA"/>
</dbReference>
<evidence type="ECO:0000256" key="7">
    <source>
        <dbReference type="PROSITE-ProRule" id="PRU10141"/>
    </source>
</evidence>
<sequence>MRTGLEIAGRYRVEEKLGQGAFGEVWTAEDLLRERRVAVKFLHRHVADSEPLWLSKFRQEARIAVRLNHPGVTSVEDFGEYDGQWHLVMELLDGRDLGREIAGHPQGLEPGRAVRLVEQVVRALRAAHEHGIVHRDLKPGNLMLLAGDRIKICDFGIAHIAEATASHSIDGRQVGTPAYMAPEQWLGQPVDHRTDLYAVGAILHTLLTGAPPFPGPTVTAFMGQHLTLPPPPVTHSDIPARLSDLIQNLLHKDPADRPDHTFVLNALAASAEPADPSAADRPPAGGIEAARYWFVKTIETEDEDQAPRAMLNLGLLEWGQENHEAVRSWLARAADSGHSYAAPLAMHNLAILERDHGGDTEVARSWFVKAIETEDEDQAPRAMLNLAMFEWGQGDLGATRSWLLKAADSGHSYAAPLAMHNLAILERDHRSTD</sequence>
<dbReference type="AlphaFoldDB" id="A0A3N1D182"/>
<dbReference type="Gene3D" id="3.30.200.20">
    <property type="entry name" value="Phosphorylase Kinase, domain 1"/>
    <property type="match status" value="1"/>
</dbReference>
<dbReference type="InterPro" id="IPR008271">
    <property type="entry name" value="Ser/Thr_kinase_AS"/>
</dbReference>
<dbReference type="GO" id="GO:0005524">
    <property type="term" value="F:ATP binding"/>
    <property type="evidence" value="ECO:0007669"/>
    <property type="project" value="UniProtKB-UniRule"/>
</dbReference>
<dbReference type="Pfam" id="PF00069">
    <property type="entry name" value="Pkinase"/>
    <property type="match status" value="1"/>
</dbReference>
<organism evidence="9 10">
    <name type="scientific">Actinocorallia herbida</name>
    <dbReference type="NCBI Taxonomy" id="58109"/>
    <lineage>
        <taxon>Bacteria</taxon>
        <taxon>Bacillati</taxon>
        <taxon>Actinomycetota</taxon>
        <taxon>Actinomycetes</taxon>
        <taxon>Streptosporangiales</taxon>
        <taxon>Thermomonosporaceae</taxon>
        <taxon>Actinocorallia</taxon>
    </lineage>
</organism>
<dbReference type="GO" id="GO:0004674">
    <property type="term" value="F:protein serine/threonine kinase activity"/>
    <property type="evidence" value="ECO:0007669"/>
    <property type="project" value="UniProtKB-KW"/>
</dbReference>
<evidence type="ECO:0000313" key="9">
    <source>
        <dbReference type="EMBL" id="ROO87287.1"/>
    </source>
</evidence>
<dbReference type="PROSITE" id="PS00107">
    <property type="entry name" value="PROTEIN_KINASE_ATP"/>
    <property type="match status" value="1"/>
</dbReference>
<accession>A0A3N1D182</accession>
<gene>
    <name evidence="9" type="ORF">EDD29_4882</name>
</gene>
<dbReference type="PANTHER" id="PTHR43289">
    <property type="entry name" value="MITOGEN-ACTIVATED PROTEIN KINASE KINASE KINASE 20-RELATED"/>
    <property type="match status" value="1"/>
</dbReference>
<evidence type="ECO:0000256" key="5">
    <source>
        <dbReference type="ARBA" id="ARBA00022777"/>
    </source>
</evidence>
<dbReference type="InterPro" id="IPR011990">
    <property type="entry name" value="TPR-like_helical_dom_sf"/>
</dbReference>
<dbReference type="RefSeq" id="WP_123666586.1">
    <property type="nucleotide sequence ID" value="NZ_RJKE01000001.1"/>
</dbReference>
<evidence type="ECO:0000259" key="8">
    <source>
        <dbReference type="PROSITE" id="PS50011"/>
    </source>
</evidence>